<evidence type="ECO:0000256" key="1">
    <source>
        <dbReference type="ARBA" id="ARBA00004651"/>
    </source>
</evidence>
<dbReference type="GO" id="GO:0042910">
    <property type="term" value="F:xenobiotic transmembrane transporter activity"/>
    <property type="evidence" value="ECO:0007669"/>
    <property type="project" value="InterPro"/>
</dbReference>
<evidence type="ECO:0000313" key="10">
    <source>
        <dbReference type="EMBL" id="MCT7360715.1"/>
    </source>
</evidence>
<keyword evidence="4" id="KW-1003">Cell membrane</keyword>
<comment type="subcellular location">
    <subcellularLocation>
        <location evidence="8">Cell inner membrane</location>
        <topology evidence="8">Multi-pass membrane protein</topology>
    </subcellularLocation>
    <subcellularLocation>
        <location evidence="1">Cell membrane</location>
        <topology evidence="1">Multi-pass membrane protein</topology>
    </subcellularLocation>
</comment>
<dbReference type="InterPro" id="IPR004812">
    <property type="entry name" value="Efflux_drug-R_Bcr/CmlA"/>
</dbReference>
<evidence type="ECO:0000256" key="3">
    <source>
        <dbReference type="ARBA" id="ARBA00022448"/>
    </source>
</evidence>
<feature type="transmembrane region" description="Helical" evidence="8">
    <location>
        <begin position="339"/>
        <end position="361"/>
    </location>
</feature>
<feature type="domain" description="Major facilitator superfamily (MFS) profile" evidence="9">
    <location>
        <begin position="5"/>
        <end position="392"/>
    </location>
</feature>
<dbReference type="NCBIfam" id="TIGR00710">
    <property type="entry name" value="efflux_Bcr_CflA"/>
    <property type="match status" value="1"/>
</dbReference>
<feature type="transmembrane region" description="Helical" evidence="8">
    <location>
        <begin position="212"/>
        <end position="233"/>
    </location>
</feature>
<keyword evidence="11" id="KW-1185">Reference proteome</keyword>
<evidence type="ECO:0000259" key="9">
    <source>
        <dbReference type="PROSITE" id="PS50850"/>
    </source>
</evidence>
<dbReference type="EMBL" id="JAOANI010000028">
    <property type="protein sequence ID" value="MCT7360715.1"/>
    <property type="molecule type" value="Genomic_DNA"/>
</dbReference>
<gene>
    <name evidence="10" type="ORF">NYR02_16965</name>
</gene>
<comment type="caution">
    <text evidence="8">Lacks conserved residue(s) required for the propagation of feature annotation.</text>
</comment>
<reference evidence="10" key="1">
    <citation type="journal article" date="2022" name="Front. Microbiol.">
        <title>Genome-based taxonomic rearrangement of Oceanobacter-related bacteria including the description of Thalassolituus hydrocarbonoclasticus sp. nov. and Thalassolituus pacificus sp. nov. and emended description of the genus Thalassolituus.</title>
        <authorList>
            <person name="Dong C."/>
            <person name="Wei L."/>
            <person name="Wang J."/>
            <person name="Lai Q."/>
            <person name="Huang Z."/>
            <person name="Shao Z."/>
        </authorList>
    </citation>
    <scope>NUCLEOTIDE SEQUENCE</scope>
    <source>
        <strain evidence="10">59MF3M-4</strain>
    </source>
</reference>
<dbReference type="Pfam" id="PF07690">
    <property type="entry name" value="MFS_1"/>
    <property type="match status" value="1"/>
</dbReference>
<keyword evidence="5 8" id="KW-0812">Transmembrane</keyword>
<feature type="transmembrane region" description="Helical" evidence="8">
    <location>
        <begin position="132"/>
        <end position="157"/>
    </location>
</feature>
<protein>
    <recommendedName>
        <fullName evidence="8">Bcr/CflA family efflux transporter</fullName>
    </recommendedName>
</protein>
<dbReference type="RefSeq" id="WP_260977540.1">
    <property type="nucleotide sequence ID" value="NZ_JAOANI010000028.1"/>
</dbReference>
<keyword evidence="3 8" id="KW-0813">Transport</keyword>
<feature type="transmembrane region" description="Helical" evidence="8">
    <location>
        <begin position="307"/>
        <end position="332"/>
    </location>
</feature>
<comment type="caution">
    <text evidence="10">The sequence shown here is derived from an EMBL/GenBank/DDBJ whole genome shotgun (WGS) entry which is preliminary data.</text>
</comment>
<dbReference type="GO" id="GO:1990961">
    <property type="term" value="P:xenobiotic detoxification by transmembrane export across the plasma membrane"/>
    <property type="evidence" value="ECO:0007669"/>
    <property type="project" value="InterPro"/>
</dbReference>
<dbReference type="InterPro" id="IPR005829">
    <property type="entry name" value="Sugar_transporter_CS"/>
</dbReference>
<keyword evidence="7 8" id="KW-0472">Membrane</keyword>
<feature type="transmembrane region" description="Helical" evidence="8">
    <location>
        <begin position="74"/>
        <end position="93"/>
    </location>
</feature>
<keyword evidence="6 8" id="KW-1133">Transmembrane helix</keyword>
<reference evidence="10" key="2">
    <citation type="submission" date="2022-08" db="EMBL/GenBank/DDBJ databases">
        <authorList>
            <person name="Dong C."/>
        </authorList>
    </citation>
    <scope>NUCLEOTIDE SEQUENCE</scope>
    <source>
        <strain evidence="10">59MF3M-4</strain>
    </source>
</reference>
<dbReference type="PANTHER" id="PTHR23502:SF132">
    <property type="entry name" value="POLYAMINE TRANSPORTER 2-RELATED"/>
    <property type="match status" value="1"/>
</dbReference>
<dbReference type="SUPFAM" id="SSF103473">
    <property type="entry name" value="MFS general substrate transporter"/>
    <property type="match status" value="1"/>
</dbReference>
<feature type="transmembrane region" description="Helical" evidence="8">
    <location>
        <begin position="99"/>
        <end position="120"/>
    </location>
</feature>
<dbReference type="PANTHER" id="PTHR23502">
    <property type="entry name" value="MAJOR FACILITATOR SUPERFAMILY"/>
    <property type="match status" value="1"/>
</dbReference>
<dbReference type="AlphaFoldDB" id="A0A9X2WII5"/>
<evidence type="ECO:0000256" key="6">
    <source>
        <dbReference type="ARBA" id="ARBA00022989"/>
    </source>
</evidence>
<feature type="transmembrane region" description="Helical" evidence="8">
    <location>
        <begin position="275"/>
        <end position="295"/>
    </location>
</feature>
<evidence type="ECO:0000313" key="11">
    <source>
        <dbReference type="Proteomes" id="UP001147830"/>
    </source>
</evidence>
<evidence type="ECO:0000256" key="8">
    <source>
        <dbReference type="RuleBase" id="RU365088"/>
    </source>
</evidence>
<keyword evidence="8" id="KW-0997">Cell inner membrane</keyword>
<name>A0A9X2WII5_9GAMM</name>
<organism evidence="10 11">
    <name type="scientific">Thalassolituus pacificus</name>
    <dbReference type="NCBI Taxonomy" id="2975440"/>
    <lineage>
        <taxon>Bacteria</taxon>
        <taxon>Pseudomonadati</taxon>
        <taxon>Pseudomonadota</taxon>
        <taxon>Gammaproteobacteria</taxon>
        <taxon>Oceanospirillales</taxon>
        <taxon>Oceanospirillaceae</taxon>
        <taxon>Thalassolituus</taxon>
    </lineage>
</organism>
<dbReference type="InterPro" id="IPR036259">
    <property type="entry name" value="MFS_trans_sf"/>
</dbReference>
<dbReference type="GO" id="GO:0015385">
    <property type="term" value="F:sodium:proton antiporter activity"/>
    <property type="evidence" value="ECO:0007669"/>
    <property type="project" value="TreeGrafter"/>
</dbReference>
<proteinExistence type="inferred from homology"/>
<evidence type="ECO:0000256" key="2">
    <source>
        <dbReference type="ARBA" id="ARBA00006236"/>
    </source>
</evidence>
<evidence type="ECO:0000256" key="5">
    <source>
        <dbReference type="ARBA" id="ARBA00022692"/>
    </source>
</evidence>
<feature type="transmembrane region" description="Helical" evidence="8">
    <location>
        <begin position="245"/>
        <end position="263"/>
    </location>
</feature>
<dbReference type="PROSITE" id="PS50850">
    <property type="entry name" value="MFS"/>
    <property type="match status" value="1"/>
</dbReference>
<accession>A0A9X2WII5</accession>
<dbReference type="CDD" id="cd17320">
    <property type="entry name" value="MFS_MdfA_MDR_like"/>
    <property type="match status" value="1"/>
</dbReference>
<sequence>MPARTLPLPLLLALLTALSPLAIDMYLPAMEAMAGDLETSIHLVELSVSTYLLGFALGQLSGGPLSDRYGRRPLIIIGLIIFALSSAALIVTTSLSTLLALRFIQAVGGGLATVNSSAIVRDRFQGADVAKTLSLVSMIMMVAPLVAPMLGALTLSFAGWRTIFIMLSVYAALVLIILVWQLEESHPAHKRQQRLPVRDYLRVIKHVRARRFILAQALASTGMFVFITASPYLYLDYFEQSAERFPWLFGANVLMMMSMNRLNMLLLRRFDSRHILRAGLALQLSSAVLLVQLFITHPQDASLSLVLPLMMLFVGSLGLISANATATILHYFRDISATATALTGVTVFCSGAVFGLIWAQLHNGTPLPMMLVMLSSAALANMALYRVPPEQPHAETESET</sequence>
<evidence type="ECO:0000256" key="4">
    <source>
        <dbReference type="ARBA" id="ARBA00022475"/>
    </source>
</evidence>
<evidence type="ECO:0000256" key="7">
    <source>
        <dbReference type="ARBA" id="ARBA00023136"/>
    </source>
</evidence>
<dbReference type="GO" id="GO:0005886">
    <property type="term" value="C:plasma membrane"/>
    <property type="evidence" value="ECO:0007669"/>
    <property type="project" value="UniProtKB-SubCell"/>
</dbReference>
<comment type="similarity">
    <text evidence="2 8">Belongs to the major facilitator superfamily. Bcr/CmlA family.</text>
</comment>
<dbReference type="Proteomes" id="UP001147830">
    <property type="component" value="Unassembled WGS sequence"/>
</dbReference>
<dbReference type="PROSITE" id="PS00216">
    <property type="entry name" value="SUGAR_TRANSPORT_1"/>
    <property type="match status" value="1"/>
</dbReference>
<dbReference type="Gene3D" id="1.20.1720.10">
    <property type="entry name" value="Multidrug resistance protein D"/>
    <property type="match status" value="1"/>
</dbReference>
<feature type="transmembrane region" description="Helical" evidence="8">
    <location>
        <begin position="44"/>
        <end position="62"/>
    </location>
</feature>
<feature type="transmembrane region" description="Helical" evidence="8">
    <location>
        <begin position="163"/>
        <end position="182"/>
    </location>
</feature>
<dbReference type="InterPro" id="IPR020846">
    <property type="entry name" value="MFS_dom"/>
</dbReference>
<dbReference type="InterPro" id="IPR011701">
    <property type="entry name" value="MFS"/>
</dbReference>